<comment type="caution">
    <text evidence="7">The sequence shown here is derived from an EMBL/GenBank/DDBJ whole genome shotgun (WGS) entry which is preliminary data.</text>
</comment>
<feature type="transmembrane region" description="Helical" evidence="6">
    <location>
        <begin position="142"/>
        <end position="161"/>
    </location>
</feature>
<feature type="transmembrane region" description="Helical" evidence="6">
    <location>
        <begin position="245"/>
        <end position="262"/>
    </location>
</feature>
<feature type="transmembrane region" description="Helical" evidence="6">
    <location>
        <begin position="77"/>
        <end position="95"/>
    </location>
</feature>
<dbReference type="InterPro" id="IPR004813">
    <property type="entry name" value="OPT"/>
</dbReference>
<feature type="transmembrane region" description="Helical" evidence="6">
    <location>
        <begin position="356"/>
        <end position="378"/>
    </location>
</feature>
<dbReference type="Proteomes" id="UP000244925">
    <property type="component" value="Unassembled WGS sequence"/>
</dbReference>
<gene>
    <name evidence="7" type="ORF">C5O25_00585</name>
</gene>
<keyword evidence="5 6" id="KW-0472">Membrane</keyword>
<accession>A0A2V1J165</accession>
<keyword evidence="2" id="KW-0813">Transport</keyword>
<keyword evidence="3 6" id="KW-0812">Transmembrane</keyword>
<feature type="transmembrane region" description="Helical" evidence="6">
    <location>
        <begin position="107"/>
        <end position="130"/>
    </location>
</feature>
<feature type="transmembrane region" description="Helical" evidence="6">
    <location>
        <begin position="384"/>
        <end position="410"/>
    </location>
</feature>
<comment type="subcellular location">
    <subcellularLocation>
        <location evidence="1">Membrane</location>
        <topology evidence="1">Multi-pass membrane protein</topology>
    </subcellularLocation>
</comment>
<dbReference type="InterPro" id="IPR004814">
    <property type="entry name" value="Oligopep_transpt"/>
</dbReference>
<dbReference type="PANTHER" id="PTHR31645:SF0">
    <property type="entry name" value="OLIGOPEPTIDE TRANSPORTER YGL114W-RELATED"/>
    <property type="match status" value="1"/>
</dbReference>
<feature type="transmembrane region" description="Helical" evidence="6">
    <location>
        <begin position="48"/>
        <end position="71"/>
    </location>
</feature>
<dbReference type="NCBIfam" id="TIGR00733">
    <property type="entry name" value="OPT family oligopeptide transporter"/>
    <property type="match status" value="1"/>
</dbReference>
<sequence length="665" mass="70043">MEKRQTEIPADIYSTADPVELPENAFRELGADEHYRPLMHPAHDYKEVTPYSVGVGLLLAVIFSAAAAYLGLRVGQVFEAAIPIAIIAVGMSSALKKNGALGQNVMIQSIGACSGVIVAGAIFTLPSLFILQGSYHDITVNFIEIFLSSLLGGVLGILFFIPFRKYFVKDMHGKYPFPEATATTQVLASGQGTGAGSRAQARLLVVASLIGGIYDYIVSTFGFWAEEVSTAFCGWGAALAEKCKIVVSCNTGAALLGLGYIVGLKYAFVIFAGSAFVWWVILPLMGTYGAPELTALSPDALFADYARLIGIGGIAMAGVIGIIKSWGIIVQAAGLAGREFKGGKTDRKPLRWQADLSMKHVVFYIVIALVAVFGFFWAGVLHNFWQALVAWVVVTVIAFLFTTVAANAIAIVGTNPVSGMTLMTLIVASAIFVAVGISGTSGIVASMVIGGVVCTALSMAGGFVTDLKIGYWLGSTPRKQESWKFVGTLVSAATVGGVILLLNDVYGFSGPNALVAPQANAMAKVIEPIMMGGETPWMLYIAGAVLAVLLNWLGVPALAFCLGMFIPMQLNAPLLVGGAIAWFVSTRSADKAVNDARRDRGTLIASGLIAGGALFGVFAALTRFAGFEYVNTMPVAMTQGLGIAVYIALIIYLAWQSMKARPTAA</sequence>
<feature type="transmembrane region" description="Helical" evidence="6">
    <location>
        <begin position="443"/>
        <end position="464"/>
    </location>
</feature>
<dbReference type="GO" id="GO:0016020">
    <property type="term" value="C:membrane"/>
    <property type="evidence" value="ECO:0007669"/>
    <property type="project" value="UniProtKB-SubCell"/>
</dbReference>
<organism evidence="7 8">
    <name type="scientific">Paramuribaculum intestinale</name>
    <dbReference type="NCBI Taxonomy" id="2094151"/>
    <lineage>
        <taxon>Bacteria</taxon>
        <taxon>Pseudomonadati</taxon>
        <taxon>Bacteroidota</taxon>
        <taxon>Bacteroidia</taxon>
        <taxon>Bacteroidales</taxon>
        <taxon>Muribaculaceae</taxon>
        <taxon>Paramuribaculum</taxon>
    </lineage>
</organism>
<feature type="transmembrane region" description="Helical" evidence="6">
    <location>
        <begin position="308"/>
        <end position="335"/>
    </location>
</feature>
<reference evidence="8" key="1">
    <citation type="submission" date="2018-02" db="EMBL/GenBank/DDBJ databases">
        <authorList>
            <person name="Clavel T."/>
            <person name="Strowig T."/>
        </authorList>
    </citation>
    <scope>NUCLEOTIDE SEQUENCE [LARGE SCALE GENOMIC DNA]</scope>
    <source>
        <strain evidence="8">DSM 100764</strain>
    </source>
</reference>
<dbReference type="InterPro" id="IPR045035">
    <property type="entry name" value="YSL-like"/>
</dbReference>
<dbReference type="GO" id="GO:0035673">
    <property type="term" value="F:oligopeptide transmembrane transporter activity"/>
    <property type="evidence" value="ECO:0007669"/>
    <property type="project" value="InterPro"/>
</dbReference>
<dbReference type="NCBIfam" id="TIGR00728">
    <property type="entry name" value="OPT_sfam"/>
    <property type="match status" value="1"/>
</dbReference>
<evidence type="ECO:0000256" key="6">
    <source>
        <dbReference type="SAM" id="Phobius"/>
    </source>
</evidence>
<dbReference type="EMBL" id="PUBV01000001">
    <property type="protein sequence ID" value="PWB09735.1"/>
    <property type="molecule type" value="Genomic_DNA"/>
</dbReference>
<feature type="transmembrane region" description="Helical" evidence="6">
    <location>
        <begin position="537"/>
        <end position="566"/>
    </location>
</feature>
<evidence type="ECO:0000256" key="5">
    <source>
        <dbReference type="ARBA" id="ARBA00023136"/>
    </source>
</evidence>
<evidence type="ECO:0000313" key="8">
    <source>
        <dbReference type="Proteomes" id="UP000244925"/>
    </source>
</evidence>
<proteinExistence type="predicted"/>
<feature type="transmembrane region" description="Helical" evidence="6">
    <location>
        <begin position="633"/>
        <end position="655"/>
    </location>
</feature>
<name>A0A2V1J165_9BACT</name>
<evidence type="ECO:0000256" key="3">
    <source>
        <dbReference type="ARBA" id="ARBA00022692"/>
    </source>
</evidence>
<dbReference type="AlphaFoldDB" id="A0A2V1J165"/>
<evidence type="ECO:0000256" key="4">
    <source>
        <dbReference type="ARBA" id="ARBA00022989"/>
    </source>
</evidence>
<dbReference type="Pfam" id="PF03169">
    <property type="entry name" value="OPT"/>
    <property type="match status" value="1"/>
</dbReference>
<dbReference type="RefSeq" id="WP_107034787.1">
    <property type="nucleotide sequence ID" value="NZ_PUBV01000001.1"/>
</dbReference>
<feature type="transmembrane region" description="Helical" evidence="6">
    <location>
        <begin position="601"/>
        <end position="621"/>
    </location>
</feature>
<keyword evidence="8" id="KW-1185">Reference proteome</keyword>
<feature type="transmembrane region" description="Helical" evidence="6">
    <location>
        <begin position="485"/>
        <end position="502"/>
    </location>
</feature>
<feature type="transmembrane region" description="Helical" evidence="6">
    <location>
        <begin position="269"/>
        <end position="288"/>
    </location>
</feature>
<feature type="transmembrane region" description="Helical" evidence="6">
    <location>
        <begin position="417"/>
        <end position="437"/>
    </location>
</feature>
<evidence type="ECO:0000256" key="2">
    <source>
        <dbReference type="ARBA" id="ARBA00022448"/>
    </source>
</evidence>
<protein>
    <submittedName>
        <fullName evidence="7">Oligopeptide transporter, OPT family</fullName>
    </submittedName>
</protein>
<evidence type="ECO:0000313" key="7">
    <source>
        <dbReference type="EMBL" id="PWB09735.1"/>
    </source>
</evidence>
<dbReference type="PANTHER" id="PTHR31645">
    <property type="entry name" value="OLIGOPEPTIDE TRANSPORTER YGL114W-RELATED"/>
    <property type="match status" value="1"/>
</dbReference>
<evidence type="ECO:0000256" key="1">
    <source>
        <dbReference type="ARBA" id="ARBA00004141"/>
    </source>
</evidence>
<keyword evidence="4 6" id="KW-1133">Transmembrane helix</keyword>
<feature type="transmembrane region" description="Helical" evidence="6">
    <location>
        <begin position="203"/>
        <end position="225"/>
    </location>
</feature>